<protein>
    <submittedName>
        <fullName evidence="3">Uncharacterized protein</fullName>
    </submittedName>
</protein>
<keyword evidence="1" id="KW-0175">Coiled coil</keyword>
<feature type="region of interest" description="Disordered" evidence="2">
    <location>
        <begin position="194"/>
        <end position="218"/>
    </location>
</feature>
<gene>
    <name evidence="3" type="ORF">F503_02415</name>
</gene>
<proteinExistence type="predicted"/>
<dbReference type="Proteomes" id="UP000016923">
    <property type="component" value="Unassembled WGS sequence"/>
</dbReference>
<sequence length="240" mass="26692">MTNKMASTSRNPASTRFFTRRVIFACDHTAERIYPIRDLRGPSFKTAKPPVPMLLALRLPEKCIPCAREAVLDRYRGNAKEVRERMSSLHARLDRILNKADSDDEKDACKSMLQLETGNDEADEAWPDEPPAAETLIRQISADDGGYFSGDDGAGAASTDSDATIRAPKPRPVGKLSTNIRLLREDLDRRMQAWSRTDKAVKPAESKAESESALQLSRSDLDDISSYEAFEAEIANFTVL</sequence>
<feature type="region of interest" description="Disordered" evidence="2">
    <location>
        <begin position="148"/>
        <end position="171"/>
    </location>
</feature>
<feature type="compositionally biased region" description="Low complexity" evidence="2">
    <location>
        <begin position="148"/>
        <end position="162"/>
    </location>
</feature>
<feature type="compositionally biased region" description="Basic and acidic residues" evidence="2">
    <location>
        <begin position="194"/>
        <end position="210"/>
    </location>
</feature>
<name>S3C0L5_OPHP1</name>
<evidence type="ECO:0000313" key="4">
    <source>
        <dbReference type="Proteomes" id="UP000016923"/>
    </source>
</evidence>
<dbReference type="VEuPathDB" id="FungiDB:F503_02415"/>
<feature type="coiled-coil region" evidence="1">
    <location>
        <begin position="72"/>
        <end position="99"/>
    </location>
</feature>
<dbReference type="AlphaFoldDB" id="S3C0L5"/>
<keyword evidence="4" id="KW-1185">Reference proteome</keyword>
<accession>S3C0L5</accession>
<organism evidence="3 4">
    <name type="scientific">Ophiostoma piceae (strain UAMH 11346)</name>
    <name type="common">Sap stain fungus</name>
    <dbReference type="NCBI Taxonomy" id="1262450"/>
    <lineage>
        <taxon>Eukaryota</taxon>
        <taxon>Fungi</taxon>
        <taxon>Dikarya</taxon>
        <taxon>Ascomycota</taxon>
        <taxon>Pezizomycotina</taxon>
        <taxon>Sordariomycetes</taxon>
        <taxon>Sordariomycetidae</taxon>
        <taxon>Ophiostomatales</taxon>
        <taxon>Ophiostomataceae</taxon>
        <taxon>Ophiostoma</taxon>
    </lineage>
</organism>
<dbReference type="OrthoDB" id="10313329at2759"/>
<dbReference type="EMBL" id="KE148153">
    <property type="protein sequence ID" value="EPE06287.1"/>
    <property type="molecule type" value="Genomic_DNA"/>
</dbReference>
<reference evidence="3 4" key="1">
    <citation type="journal article" date="2013" name="BMC Genomics">
        <title>The genome and transcriptome of the pine saprophyte Ophiostoma piceae, and a comparison with the bark beetle-associated pine pathogen Grosmannia clavigera.</title>
        <authorList>
            <person name="Haridas S."/>
            <person name="Wang Y."/>
            <person name="Lim L."/>
            <person name="Massoumi Alamouti S."/>
            <person name="Jackman S."/>
            <person name="Docking R."/>
            <person name="Robertson G."/>
            <person name="Birol I."/>
            <person name="Bohlmann J."/>
            <person name="Breuil C."/>
        </authorList>
    </citation>
    <scope>NUCLEOTIDE SEQUENCE [LARGE SCALE GENOMIC DNA]</scope>
    <source>
        <strain evidence="3 4">UAMH 11346</strain>
    </source>
</reference>
<evidence type="ECO:0000256" key="1">
    <source>
        <dbReference type="SAM" id="Coils"/>
    </source>
</evidence>
<evidence type="ECO:0000313" key="3">
    <source>
        <dbReference type="EMBL" id="EPE06287.1"/>
    </source>
</evidence>
<dbReference type="HOGENOM" id="CLU_1156696_0_0_1"/>
<evidence type="ECO:0000256" key="2">
    <source>
        <dbReference type="SAM" id="MobiDB-lite"/>
    </source>
</evidence>